<evidence type="ECO:0000256" key="4">
    <source>
        <dbReference type="ARBA" id="ARBA00022741"/>
    </source>
</evidence>
<dbReference type="Pfam" id="PF25816">
    <property type="entry name" value="RamC_N"/>
    <property type="match status" value="1"/>
</dbReference>
<keyword evidence="5 10" id="KW-0418">Kinase</keyword>
<feature type="region of interest" description="Disordered" evidence="8">
    <location>
        <begin position="198"/>
        <end position="222"/>
    </location>
</feature>
<dbReference type="GO" id="GO:0046872">
    <property type="term" value="F:metal ion binding"/>
    <property type="evidence" value="ECO:0007669"/>
    <property type="project" value="UniProtKB-KW"/>
</dbReference>
<feature type="binding site" evidence="7">
    <location>
        <position position="855"/>
    </location>
    <ligand>
        <name>Zn(2+)</name>
        <dbReference type="ChEBI" id="CHEBI:29105"/>
    </ligand>
</feature>
<feature type="compositionally biased region" description="Low complexity" evidence="8">
    <location>
        <begin position="512"/>
        <end position="521"/>
    </location>
</feature>
<evidence type="ECO:0000256" key="6">
    <source>
        <dbReference type="ARBA" id="ARBA00022840"/>
    </source>
</evidence>
<evidence type="ECO:0000256" key="3">
    <source>
        <dbReference type="ARBA" id="ARBA00022679"/>
    </source>
</evidence>
<dbReference type="InterPro" id="IPR007822">
    <property type="entry name" value="LANC-like"/>
</dbReference>
<evidence type="ECO:0000259" key="9">
    <source>
        <dbReference type="PROSITE" id="PS50011"/>
    </source>
</evidence>
<evidence type="ECO:0000313" key="11">
    <source>
        <dbReference type="Proteomes" id="UP000265768"/>
    </source>
</evidence>
<evidence type="ECO:0000313" key="10">
    <source>
        <dbReference type="EMBL" id="RJL22590.1"/>
    </source>
</evidence>
<dbReference type="GO" id="GO:0004674">
    <property type="term" value="F:protein serine/threonine kinase activity"/>
    <property type="evidence" value="ECO:0007669"/>
    <property type="project" value="UniProtKB-KW"/>
</dbReference>
<evidence type="ECO:0000256" key="5">
    <source>
        <dbReference type="ARBA" id="ARBA00022777"/>
    </source>
</evidence>
<evidence type="ECO:0000256" key="8">
    <source>
        <dbReference type="SAM" id="MobiDB-lite"/>
    </source>
</evidence>
<dbReference type="SUPFAM" id="SSF158745">
    <property type="entry name" value="LanC-like"/>
    <property type="match status" value="1"/>
</dbReference>
<evidence type="ECO:0000256" key="2">
    <source>
        <dbReference type="ARBA" id="ARBA00022527"/>
    </source>
</evidence>
<dbReference type="OrthoDB" id="1492512at2"/>
<dbReference type="PANTHER" id="PTHR43289:SF6">
    <property type="entry name" value="SERINE_THREONINE-PROTEIN KINASE NEKL-3"/>
    <property type="match status" value="1"/>
</dbReference>
<feature type="compositionally biased region" description="Low complexity" evidence="8">
    <location>
        <begin position="953"/>
        <end position="963"/>
    </location>
</feature>
<keyword evidence="3" id="KW-0808">Transferase</keyword>
<dbReference type="Gene3D" id="1.10.510.10">
    <property type="entry name" value="Transferase(Phosphotransferase) domain 1"/>
    <property type="match status" value="1"/>
</dbReference>
<dbReference type="SMART" id="SM00220">
    <property type="entry name" value="S_TKc"/>
    <property type="match status" value="1"/>
</dbReference>
<proteinExistence type="predicted"/>
<name>A0A3A4A2N4_9ACTN</name>
<dbReference type="NCBIfam" id="NF038150">
    <property type="entry name" value="lanthi_synth_IV"/>
    <property type="match status" value="1"/>
</dbReference>
<organism evidence="10 11">
    <name type="scientific">Bailinhaonella thermotolerans</name>
    <dbReference type="NCBI Taxonomy" id="1070861"/>
    <lineage>
        <taxon>Bacteria</taxon>
        <taxon>Bacillati</taxon>
        <taxon>Actinomycetota</taxon>
        <taxon>Actinomycetes</taxon>
        <taxon>Streptosporangiales</taxon>
        <taxon>Streptosporangiaceae</taxon>
        <taxon>Bailinhaonella</taxon>
    </lineage>
</organism>
<feature type="domain" description="Protein kinase" evidence="9">
    <location>
        <begin position="232"/>
        <end position="575"/>
    </location>
</feature>
<dbReference type="PANTHER" id="PTHR43289">
    <property type="entry name" value="MITOGEN-ACTIVATED PROTEIN KINASE KINASE KINASE 20-RELATED"/>
    <property type="match status" value="1"/>
</dbReference>
<dbReference type="InterPro" id="IPR000719">
    <property type="entry name" value="Prot_kinase_dom"/>
</dbReference>
<dbReference type="Pfam" id="PF05147">
    <property type="entry name" value="LANC_like"/>
    <property type="match status" value="1"/>
</dbReference>
<dbReference type="Gene3D" id="3.30.200.20">
    <property type="entry name" value="Phosphorylase Kinase, domain 1"/>
    <property type="match status" value="1"/>
</dbReference>
<dbReference type="EMBL" id="QZEY01000022">
    <property type="protein sequence ID" value="RJL22590.1"/>
    <property type="molecule type" value="Genomic_DNA"/>
</dbReference>
<keyword evidence="11" id="KW-1185">Reference proteome</keyword>
<evidence type="ECO:0000256" key="1">
    <source>
        <dbReference type="ARBA" id="ARBA00012513"/>
    </source>
</evidence>
<dbReference type="GO" id="GO:0005524">
    <property type="term" value="F:ATP binding"/>
    <property type="evidence" value="ECO:0007669"/>
    <property type="project" value="UniProtKB-KW"/>
</dbReference>
<feature type="binding site" evidence="7">
    <location>
        <position position="810"/>
    </location>
    <ligand>
        <name>Zn(2+)</name>
        <dbReference type="ChEBI" id="CHEBI:29105"/>
    </ligand>
</feature>
<gene>
    <name evidence="10" type="ORF">D5H75_35865</name>
</gene>
<feature type="compositionally biased region" description="Basic and acidic residues" evidence="8">
    <location>
        <begin position="971"/>
        <end position="980"/>
    </location>
</feature>
<dbReference type="InterPro" id="IPR011009">
    <property type="entry name" value="Kinase-like_dom_sf"/>
</dbReference>
<dbReference type="PRINTS" id="PR01950">
    <property type="entry name" value="LANCSUPER"/>
</dbReference>
<dbReference type="EC" id="2.7.11.1" evidence="1"/>
<feature type="binding site" evidence="7">
    <location>
        <position position="856"/>
    </location>
    <ligand>
        <name>Zn(2+)</name>
        <dbReference type="ChEBI" id="CHEBI:29105"/>
    </ligand>
</feature>
<keyword evidence="2 10" id="KW-0723">Serine/threonine-protein kinase</keyword>
<dbReference type="SUPFAM" id="SSF56112">
    <property type="entry name" value="Protein kinase-like (PK-like)"/>
    <property type="match status" value="1"/>
</dbReference>
<keyword evidence="6" id="KW-0067">ATP-binding</keyword>
<protein>
    <recommendedName>
        <fullName evidence="1">non-specific serine/threonine protein kinase</fullName>
        <ecNumber evidence="1">2.7.11.1</ecNumber>
    </recommendedName>
</protein>
<dbReference type="SMART" id="SM01260">
    <property type="entry name" value="LANC_like"/>
    <property type="match status" value="1"/>
</dbReference>
<dbReference type="InterPro" id="IPR057929">
    <property type="entry name" value="RamC_N"/>
</dbReference>
<feature type="region of interest" description="Disordered" evidence="8">
    <location>
        <begin position="947"/>
        <end position="991"/>
    </location>
</feature>
<dbReference type="Pfam" id="PF00069">
    <property type="entry name" value="Pkinase"/>
    <property type="match status" value="1"/>
</dbReference>
<dbReference type="CDD" id="cd04791">
    <property type="entry name" value="LanC_SerThrkinase"/>
    <property type="match status" value="1"/>
</dbReference>
<dbReference type="Gene3D" id="1.50.10.20">
    <property type="match status" value="1"/>
</dbReference>
<dbReference type="InterPro" id="IPR058053">
    <property type="entry name" value="RamC_C"/>
</dbReference>
<keyword evidence="7" id="KW-0862">Zinc</keyword>
<comment type="caution">
    <text evidence="10">The sequence shown here is derived from an EMBL/GenBank/DDBJ whole genome shotgun (WGS) entry which is preliminary data.</text>
</comment>
<dbReference type="AlphaFoldDB" id="A0A3A4A2N4"/>
<reference evidence="10 11" key="1">
    <citation type="submission" date="2018-09" db="EMBL/GenBank/DDBJ databases">
        <title>YIM 75507 draft genome.</title>
        <authorList>
            <person name="Tang S."/>
            <person name="Feng Y."/>
        </authorList>
    </citation>
    <scope>NUCLEOTIDE SEQUENCE [LARGE SCALE GENOMIC DNA]</scope>
    <source>
        <strain evidence="10 11">YIM 75507</strain>
    </source>
</reference>
<keyword evidence="4" id="KW-0547">Nucleotide-binding</keyword>
<evidence type="ECO:0000256" key="7">
    <source>
        <dbReference type="PIRSR" id="PIRSR607822-1"/>
    </source>
</evidence>
<feature type="compositionally biased region" description="Low complexity" evidence="8">
    <location>
        <begin position="204"/>
        <end position="217"/>
    </location>
</feature>
<dbReference type="GO" id="GO:0031179">
    <property type="term" value="P:peptide modification"/>
    <property type="evidence" value="ECO:0007669"/>
    <property type="project" value="InterPro"/>
</dbReference>
<feature type="region of interest" description="Disordered" evidence="8">
    <location>
        <begin position="510"/>
        <end position="546"/>
    </location>
</feature>
<accession>A0A3A4A2N4</accession>
<dbReference type="RefSeq" id="WP_119931046.1">
    <property type="nucleotide sequence ID" value="NZ_QZEY01000022.1"/>
</dbReference>
<keyword evidence="7" id="KW-0479">Metal-binding</keyword>
<sequence length="991" mass="104543">MRGDTSILRDIVTAELARSGGDGWSAEERGFWCKVAPDGYPMPDQGWKLHVSATILAAPVVLARAARVLLGAGCAFKFPVTLDRYWELLAPHSARAQAGKFITVYPRDDAEAVRLAALLDEATRGLPGPAILSDRPYRPGSLVHYRYGAFTGHRVLGNDGIYEVRLRTPDGVLIRDERLPSFSPPPFAISPFPSAAGLAGSGSSGSSRPSGPARRAAGSGGKPRGVVLNGRFVVREAIRHANRGGVYVAEDVKTGDEVIVKEGRPHACSDLSGRDARDRLAAERDALLALAPTGGVPGVLDFFEQGGHAFLAQESIRGLTAQRWADECAGPLGTDGFGCPAERVTPVVAALVRLLREVHGLGYVFRDLSPGNVMIQPGGEVRLIDLEYAARPGTTVMIGGTPGYLAPELARHSGEFREAPGESADLYGLGALTYFLATGSPPGLWDDEDAGPAWGARAAAHVARVAEADPTLALLSPMVTGLLAEPGDRWSLAACAAFLDGLPASPLTPHLGPASPHLGPASPLPGPASPLTPDRPAGPEAASRATPYRITRANGHPPAPRAGVDELVADGLAWLGEILDPREDAASPWPNDVQGFETDPCSVGSGAAGVLPVLPAELAGPVARWLRRRLAEEDVWPPGLYSGRSGALWSLYENAPDDETREFARAAAHRLPTDFPSPDVTHGLAGCAMSTLRVAVHADDDPLRDRAGRMLAALDAARSDLGGHPHWPTPPTHDSTLAGLDHYGFAHGLAGIGTALLYGAAALGRADWLDTAHEIAATFRDHAELDGDTVWWPSRRGEPESVRPRSPHWCSGSSGIGSFLVRHWYATGDAGSLDLARRAARAVHRTRWQTSGALCHGLPGEGDFLLDMAAFTGEERYRRQAGDLAECLAARAVRRDGRLRVPDRLGEAPHTYLGGTAGVLSFLLRLRGGGPRAWTLDDVLAPAPTISPFRGEPVSPSPGRVPVAGGGAVRDTGEEGDHVVRRSGPAEPGRA</sequence>
<dbReference type="PROSITE" id="PS50011">
    <property type="entry name" value="PROTEIN_KINASE_DOM"/>
    <property type="match status" value="1"/>
</dbReference>
<dbReference type="Proteomes" id="UP000265768">
    <property type="component" value="Unassembled WGS sequence"/>
</dbReference>